<protein>
    <submittedName>
        <fullName evidence="2">Uncharacterized protein</fullName>
    </submittedName>
</protein>
<feature type="signal peptide" evidence="1">
    <location>
        <begin position="1"/>
        <end position="25"/>
    </location>
</feature>
<feature type="chain" id="PRO_5041977307" evidence="1">
    <location>
        <begin position="26"/>
        <end position="72"/>
    </location>
</feature>
<evidence type="ECO:0000256" key="1">
    <source>
        <dbReference type="SAM" id="SignalP"/>
    </source>
</evidence>
<dbReference type="Proteomes" id="UP001233999">
    <property type="component" value="Unassembled WGS sequence"/>
</dbReference>
<accession>A0AAD8AME4</accession>
<comment type="caution">
    <text evidence="2">The sequence shown here is derived from an EMBL/GenBank/DDBJ whole genome shotgun (WGS) entry which is preliminary data.</text>
</comment>
<sequence length="72" mass="7953">VRRTQKLPSLWLWGLLFSPRNPVDGWATGRVGPGAHERAGAPTPWMLSMSCWAVMTNDYGPISSTEGQFHQG</sequence>
<reference evidence="2" key="2">
    <citation type="submission" date="2023-05" db="EMBL/GenBank/DDBJ databases">
        <authorList>
            <person name="Fouks B."/>
        </authorList>
    </citation>
    <scope>NUCLEOTIDE SEQUENCE</scope>
    <source>
        <strain evidence="2">Stay&amp;Tobe</strain>
        <tissue evidence="2">Testes</tissue>
    </source>
</reference>
<feature type="non-terminal residue" evidence="2">
    <location>
        <position position="1"/>
    </location>
</feature>
<dbReference type="AlphaFoldDB" id="A0AAD8AME4"/>
<organism evidence="2 3">
    <name type="scientific">Diploptera punctata</name>
    <name type="common">Pacific beetle cockroach</name>
    <dbReference type="NCBI Taxonomy" id="6984"/>
    <lineage>
        <taxon>Eukaryota</taxon>
        <taxon>Metazoa</taxon>
        <taxon>Ecdysozoa</taxon>
        <taxon>Arthropoda</taxon>
        <taxon>Hexapoda</taxon>
        <taxon>Insecta</taxon>
        <taxon>Pterygota</taxon>
        <taxon>Neoptera</taxon>
        <taxon>Polyneoptera</taxon>
        <taxon>Dictyoptera</taxon>
        <taxon>Blattodea</taxon>
        <taxon>Blaberoidea</taxon>
        <taxon>Blaberidae</taxon>
        <taxon>Diplopterinae</taxon>
        <taxon>Diploptera</taxon>
    </lineage>
</organism>
<name>A0AAD8AME4_DIPPU</name>
<evidence type="ECO:0000313" key="3">
    <source>
        <dbReference type="Proteomes" id="UP001233999"/>
    </source>
</evidence>
<reference evidence="2" key="1">
    <citation type="journal article" date="2023" name="IScience">
        <title>Live-bearing cockroach genome reveals convergent evolutionary mechanisms linked to viviparity in insects and beyond.</title>
        <authorList>
            <person name="Fouks B."/>
            <person name="Harrison M.C."/>
            <person name="Mikhailova A.A."/>
            <person name="Marchal E."/>
            <person name="English S."/>
            <person name="Carruthers M."/>
            <person name="Jennings E.C."/>
            <person name="Chiamaka E.L."/>
            <person name="Frigard R.A."/>
            <person name="Pippel M."/>
            <person name="Attardo G.M."/>
            <person name="Benoit J.B."/>
            <person name="Bornberg-Bauer E."/>
            <person name="Tobe S.S."/>
        </authorList>
    </citation>
    <scope>NUCLEOTIDE SEQUENCE</scope>
    <source>
        <strain evidence="2">Stay&amp;Tobe</strain>
    </source>
</reference>
<evidence type="ECO:0000313" key="2">
    <source>
        <dbReference type="EMBL" id="KAJ9600338.1"/>
    </source>
</evidence>
<dbReference type="EMBL" id="JASPKZ010000430">
    <property type="protein sequence ID" value="KAJ9600338.1"/>
    <property type="molecule type" value="Genomic_DNA"/>
</dbReference>
<feature type="non-terminal residue" evidence="2">
    <location>
        <position position="72"/>
    </location>
</feature>
<keyword evidence="3" id="KW-1185">Reference proteome</keyword>
<gene>
    <name evidence="2" type="ORF">L9F63_009366</name>
</gene>
<proteinExistence type="predicted"/>
<keyword evidence="1" id="KW-0732">Signal</keyword>